<keyword evidence="2" id="KW-1185">Reference proteome</keyword>
<proteinExistence type="predicted"/>
<protein>
    <submittedName>
        <fullName evidence="1">Uncharacterized protein</fullName>
    </submittedName>
</protein>
<evidence type="ECO:0000313" key="2">
    <source>
        <dbReference type="Proteomes" id="UP000052023"/>
    </source>
</evidence>
<organism evidence="1 2">
    <name type="scientific">Bradyrhizobium retamae</name>
    <dbReference type="NCBI Taxonomy" id="1300035"/>
    <lineage>
        <taxon>Bacteria</taxon>
        <taxon>Pseudomonadati</taxon>
        <taxon>Pseudomonadota</taxon>
        <taxon>Alphaproteobacteria</taxon>
        <taxon>Hyphomicrobiales</taxon>
        <taxon>Nitrobacteraceae</taxon>
        <taxon>Bradyrhizobium</taxon>
    </lineage>
</organism>
<dbReference type="Proteomes" id="UP000052023">
    <property type="component" value="Unassembled WGS sequence"/>
</dbReference>
<evidence type="ECO:0000313" key="1">
    <source>
        <dbReference type="EMBL" id="KRR20373.1"/>
    </source>
</evidence>
<reference evidence="1 2" key="1">
    <citation type="submission" date="2014-03" db="EMBL/GenBank/DDBJ databases">
        <title>Bradyrhizobium valentinum sp. nov., isolated from effective nodules of Lupinus mariae-josephae, a lupine endemic of basic-lime soils in Eastern Spain.</title>
        <authorList>
            <person name="Duran D."/>
            <person name="Rey L."/>
            <person name="Navarro A."/>
            <person name="Busquets A."/>
            <person name="Imperial J."/>
            <person name="Ruiz-Argueso T."/>
        </authorList>
    </citation>
    <scope>NUCLEOTIDE SEQUENCE [LARGE SCALE GENOMIC DNA]</scope>
    <source>
        <strain evidence="1 2">Ro19</strain>
    </source>
</reference>
<dbReference type="EMBL" id="LLYA01000178">
    <property type="protein sequence ID" value="KRR20373.1"/>
    <property type="molecule type" value="Genomic_DNA"/>
</dbReference>
<accession>A0A0R3MQU0</accession>
<gene>
    <name evidence="1" type="ORF">CQ13_32535</name>
</gene>
<comment type="caution">
    <text evidence="1">The sequence shown here is derived from an EMBL/GenBank/DDBJ whole genome shotgun (WGS) entry which is preliminary data.</text>
</comment>
<name>A0A0R3MQU0_9BRAD</name>
<sequence>MAQALTLTEAAERLAPVFMEESESTSLPVPAKSNGKWMSLENAGTILAERVTGQSVAKPSKARAEVTVREAAKQIERSDLETPAELSELRGRRLVATAASFQCWQELEDFINRATHHFQGQDEATLAADPQYREVCAYAQQLRARYDAAYHEATDVWTRQCLAENEVFEAGRPDWKPEDARRVAALLDRLGVSEQEREALWLTPEPINVASPICMTLAQLAVGADNPDPIQAALGAVGFDDGDINAVISGEMPIYLRDHRIQELVARAADVDTQAKNRAAA</sequence>
<dbReference type="AlphaFoldDB" id="A0A0R3MQU0"/>